<sequence>MTTHEPNHHGLYVPQTPSRRDFLRGGIAAGTGLAFSAATHAHAASESQVKIGLIGSGGRGSGAASQALSTGNKNMVLWAMGDAHKDRLDGAYSNLSNKFPDSVKVPDERKFVGLDAYEKVLADCDIVILATPPGFRPYHFEAAINAGKHVFMEKPVAVDAPGVRKVIEVAKIADQKGLKVVCGLQRHYQNSYLESLKQVKENDLIGDIVGGQVYWNSTGVWVKDRLPGQTELQYQLLNWYYFNWLCGDHIAEQHIHNIDVANWFIGANPISAQGMGGRQVRTDKKFGEIFDHHYVEFTYPNGVRINSQCRHQAGCKNEVREELVGTKGILYVGSHAVDHKGKTIWRYRSEAPDRKDPDPYQVEHNVLQDAILNNKPKNDAYYTADSTMASVLGRMATYGGKEVKWDAAINSKIQLMPAKVTWETEPPSKPKEDGSYEIAVPGVTVVV</sequence>
<name>A0A5R8KCT2_9BACT</name>
<dbReference type="InterPro" id="IPR050463">
    <property type="entry name" value="Gfo/Idh/MocA_oxidrdct_glycsds"/>
</dbReference>
<dbReference type="GO" id="GO:0000166">
    <property type="term" value="F:nucleotide binding"/>
    <property type="evidence" value="ECO:0007669"/>
    <property type="project" value="InterPro"/>
</dbReference>
<organism evidence="3 4">
    <name type="scientific">Phragmitibacter flavus</name>
    <dbReference type="NCBI Taxonomy" id="2576071"/>
    <lineage>
        <taxon>Bacteria</taxon>
        <taxon>Pseudomonadati</taxon>
        <taxon>Verrucomicrobiota</taxon>
        <taxon>Verrucomicrobiia</taxon>
        <taxon>Verrucomicrobiales</taxon>
        <taxon>Verrucomicrobiaceae</taxon>
        <taxon>Phragmitibacter</taxon>
    </lineage>
</organism>
<dbReference type="InterPro" id="IPR006311">
    <property type="entry name" value="TAT_signal"/>
</dbReference>
<dbReference type="SUPFAM" id="SSF55347">
    <property type="entry name" value="Glyceraldehyde-3-phosphate dehydrogenase-like, C-terminal domain"/>
    <property type="match status" value="1"/>
</dbReference>
<evidence type="ECO:0000259" key="1">
    <source>
        <dbReference type="Pfam" id="PF01408"/>
    </source>
</evidence>
<dbReference type="Gene3D" id="3.30.360.10">
    <property type="entry name" value="Dihydrodipicolinate Reductase, domain 2"/>
    <property type="match status" value="1"/>
</dbReference>
<proteinExistence type="predicted"/>
<dbReference type="Pfam" id="PF22725">
    <property type="entry name" value="GFO_IDH_MocA_C3"/>
    <property type="match status" value="1"/>
</dbReference>
<dbReference type="AlphaFoldDB" id="A0A5R8KCT2"/>
<comment type="caution">
    <text evidence="3">The sequence shown here is derived from an EMBL/GenBank/DDBJ whole genome shotgun (WGS) entry which is preliminary data.</text>
</comment>
<dbReference type="PANTHER" id="PTHR43818:SF5">
    <property type="entry name" value="OXIDOREDUCTASE FAMILY PROTEIN"/>
    <property type="match status" value="1"/>
</dbReference>
<dbReference type="InterPro" id="IPR055170">
    <property type="entry name" value="GFO_IDH_MocA-like_dom"/>
</dbReference>
<dbReference type="OrthoDB" id="9801953at2"/>
<feature type="domain" description="Gfo/Idh/MocA-like oxidoreductase N-terminal" evidence="1">
    <location>
        <begin position="50"/>
        <end position="180"/>
    </location>
</feature>
<dbReference type="PANTHER" id="PTHR43818">
    <property type="entry name" value="BCDNA.GH03377"/>
    <property type="match status" value="1"/>
</dbReference>
<dbReference type="Gene3D" id="3.40.50.720">
    <property type="entry name" value="NAD(P)-binding Rossmann-like Domain"/>
    <property type="match status" value="1"/>
</dbReference>
<dbReference type="InterPro" id="IPR036291">
    <property type="entry name" value="NAD(P)-bd_dom_sf"/>
</dbReference>
<evidence type="ECO:0000313" key="4">
    <source>
        <dbReference type="Proteomes" id="UP000306196"/>
    </source>
</evidence>
<dbReference type="Proteomes" id="UP000306196">
    <property type="component" value="Unassembled WGS sequence"/>
</dbReference>
<dbReference type="InterPro" id="IPR000683">
    <property type="entry name" value="Gfo/Idh/MocA-like_OxRdtase_N"/>
</dbReference>
<evidence type="ECO:0000259" key="2">
    <source>
        <dbReference type="Pfam" id="PF22725"/>
    </source>
</evidence>
<keyword evidence="4" id="KW-1185">Reference proteome</keyword>
<dbReference type="SUPFAM" id="SSF51735">
    <property type="entry name" value="NAD(P)-binding Rossmann-fold domains"/>
    <property type="match status" value="1"/>
</dbReference>
<accession>A0A5R8KCT2</accession>
<feature type="domain" description="GFO/IDH/MocA-like oxidoreductase" evidence="2">
    <location>
        <begin position="228"/>
        <end position="330"/>
    </location>
</feature>
<evidence type="ECO:0000313" key="3">
    <source>
        <dbReference type="EMBL" id="TLD70047.1"/>
    </source>
</evidence>
<reference evidence="3 4" key="1">
    <citation type="submission" date="2019-05" db="EMBL/GenBank/DDBJ databases">
        <title>Verrucobacter flavum gen. nov., sp. nov. a new member of the family Verrucomicrobiaceae.</title>
        <authorList>
            <person name="Szuroczki S."/>
            <person name="Abbaszade G."/>
            <person name="Szabo A."/>
            <person name="Felfoldi T."/>
            <person name="Schumann P."/>
            <person name="Boka K."/>
            <person name="Keki Z."/>
            <person name="Toumi M."/>
            <person name="Toth E."/>
        </authorList>
    </citation>
    <scope>NUCLEOTIDE SEQUENCE [LARGE SCALE GENOMIC DNA]</scope>
    <source>
        <strain evidence="3 4">MG-N-17</strain>
    </source>
</reference>
<dbReference type="RefSeq" id="WP_138087104.1">
    <property type="nucleotide sequence ID" value="NZ_VAUV01000010.1"/>
</dbReference>
<protein>
    <submittedName>
        <fullName evidence="3">Gfo/Idh/MocA family oxidoreductase</fullName>
    </submittedName>
</protein>
<gene>
    <name evidence="3" type="ORF">FEM03_15065</name>
</gene>
<dbReference type="PROSITE" id="PS51318">
    <property type="entry name" value="TAT"/>
    <property type="match status" value="1"/>
</dbReference>
<dbReference type="EMBL" id="VAUV01000010">
    <property type="protein sequence ID" value="TLD70047.1"/>
    <property type="molecule type" value="Genomic_DNA"/>
</dbReference>
<dbReference type="Pfam" id="PF01408">
    <property type="entry name" value="GFO_IDH_MocA"/>
    <property type="match status" value="1"/>
</dbReference>